<keyword evidence="3" id="KW-0378">Hydrolase</keyword>
<dbReference type="EMBL" id="JAVRIC010000022">
    <property type="protein sequence ID" value="MDT0498482.1"/>
    <property type="molecule type" value="Genomic_DNA"/>
</dbReference>
<dbReference type="Pfam" id="PF01551">
    <property type="entry name" value="Peptidase_M23"/>
    <property type="match status" value="1"/>
</dbReference>
<organism evidence="3 4">
    <name type="scientific">Banduia mediterranea</name>
    <dbReference type="NCBI Taxonomy" id="3075609"/>
    <lineage>
        <taxon>Bacteria</taxon>
        <taxon>Pseudomonadati</taxon>
        <taxon>Pseudomonadota</taxon>
        <taxon>Gammaproteobacteria</taxon>
        <taxon>Nevskiales</taxon>
        <taxon>Algiphilaceae</taxon>
        <taxon>Banduia</taxon>
    </lineage>
</organism>
<dbReference type="PANTHER" id="PTHR21666">
    <property type="entry name" value="PEPTIDASE-RELATED"/>
    <property type="match status" value="1"/>
</dbReference>
<name>A0ABU2WKT6_9GAMM</name>
<keyword evidence="1" id="KW-1133">Transmembrane helix</keyword>
<dbReference type="Proteomes" id="UP001254608">
    <property type="component" value="Unassembled WGS sequence"/>
</dbReference>
<gene>
    <name evidence="3" type="ORF">RM530_14110</name>
</gene>
<protein>
    <submittedName>
        <fullName evidence="3">M23 family metallopeptidase</fullName>
        <ecNumber evidence="3">3.4.-.-</ecNumber>
    </submittedName>
</protein>
<keyword evidence="1" id="KW-0472">Membrane</keyword>
<feature type="domain" description="M23ase beta-sheet core" evidence="2">
    <location>
        <begin position="207"/>
        <end position="301"/>
    </location>
</feature>
<dbReference type="GO" id="GO:0016787">
    <property type="term" value="F:hydrolase activity"/>
    <property type="evidence" value="ECO:0007669"/>
    <property type="project" value="UniProtKB-KW"/>
</dbReference>
<reference evidence="3 4" key="1">
    <citation type="submission" date="2023-09" db="EMBL/GenBank/DDBJ databases">
        <authorList>
            <person name="Rey-Velasco X."/>
        </authorList>
    </citation>
    <scope>NUCLEOTIDE SEQUENCE [LARGE SCALE GENOMIC DNA]</scope>
    <source>
        <strain evidence="3 4">W345</strain>
    </source>
</reference>
<dbReference type="InterPro" id="IPR016047">
    <property type="entry name" value="M23ase_b-sheet_dom"/>
</dbReference>
<dbReference type="InterPro" id="IPR011055">
    <property type="entry name" value="Dup_hybrid_motif"/>
</dbReference>
<keyword evidence="4" id="KW-1185">Reference proteome</keyword>
<dbReference type="InterPro" id="IPR050570">
    <property type="entry name" value="Cell_wall_metabolism_enzyme"/>
</dbReference>
<keyword evidence="1" id="KW-0812">Transmembrane</keyword>
<dbReference type="CDD" id="cd12797">
    <property type="entry name" value="M23_peptidase"/>
    <property type="match status" value="1"/>
</dbReference>
<proteinExistence type="predicted"/>
<accession>A0ABU2WKT6</accession>
<comment type="caution">
    <text evidence="3">The sequence shown here is derived from an EMBL/GenBank/DDBJ whole genome shotgun (WGS) entry which is preliminary data.</text>
</comment>
<dbReference type="SUPFAM" id="SSF51261">
    <property type="entry name" value="Duplicated hybrid motif"/>
    <property type="match status" value="1"/>
</dbReference>
<evidence type="ECO:0000313" key="4">
    <source>
        <dbReference type="Proteomes" id="UP001254608"/>
    </source>
</evidence>
<dbReference type="Gene3D" id="2.70.70.10">
    <property type="entry name" value="Glucose Permease (Domain IIA)"/>
    <property type="match status" value="1"/>
</dbReference>
<feature type="transmembrane region" description="Helical" evidence="1">
    <location>
        <begin position="23"/>
        <end position="43"/>
    </location>
</feature>
<evidence type="ECO:0000313" key="3">
    <source>
        <dbReference type="EMBL" id="MDT0498482.1"/>
    </source>
</evidence>
<evidence type="ECO:0000259" key="2">
    <source>
        <dbReference type="Pfam" id="PF01551"/>
    </source>
</evidence>
<sequence length="309" mass="33558">MDIIVVNHNRGRTWRFNLGARGAIIWGPMALLLVVLMVGSFVAGSQLGGGGKNQATEIASVWADDIADQRSQLEKTREYVLDNTHAIARRLGQLQAQMMRLDAAGQRLTEIADLDSGEFDFSTPPPIGGPETEAAGDAIDASSMITQLDAVQRQLDDRERQMRVLEDLLLASRLQKEVRPSGWPIAKGWISSVFGARTDPFTGRRTYHQGVDFAGKEGSDVLAAASGVISYAGPRFGYGNLVEINHGNGYVTRYGHNKSVYVKVGDRVKKGQSVAALGSTGRSTGPHVHFEVLLNGRVVNPSQYIRASR</sequence>
<evidence type="ECO:0000256" key="1">
    <source>
        <dbReference type="SAM" id="Phobius"/>
    </source>
</evidence>
<dbReference type="EC" id="3.4.-.-" evidence="3"/>
<dbReference type="PANTHER" id="PTHR21666:SF291">
    <property type="entry name" value="STAGE II SPORULATION PROTEIN Q"/>
    <property type="match status" value="1"/>
</dbReference>
<dbReference type="RefSeq" id="WP_311365895.1">
    <property type="nucleotide sequence ID" value="NZ_JAVRIC010000022.1"/>
</dbReference>